<feature type="region of interest" description="Disordered" evidence="1">
    <location>
        <begin position="27"/>
        <end position="55"/>
    </location>
</feature>
<sequence>MYRRAYHIITSIDVKAHLREDNNEFRRNKPISSWGQRTTDHGRDTEQRGHRRDTIGRRLVEGIDECGTRPMGRIAQDIEEKAKKSRHEQRKKDESLAAQSVDFLRSDDDDTDNARAEPQVVHDANAASTSKAQMASTMDCTTESRLHNTERNITSPWKVIALYTGTKRHHYHLIYISTAKNWGHNSKLGKNIRFRQYKCSAITCIQCLLEYITTGPNRETLRHILRRSDYELAKCVTHQLGLATNTMPRGPLAITEGGDDLFQVQGSARADYVSRMVGSNFESDENVLYDTTNELRNVGELSDELGNELNAIQRRGRGRRNSSLPTIFTQQNQNFVLLLCQNKAFDEAEV</sequence>
<feature type="compositionally biased region" description="Basic and acidic residues" evidence="1">
    <location>
        <begin position="38"/>
        <end position="55"/>
    </location>
</feature>
<accession>A0AAU9V3P3</accession>
<dbReference type="AlphaFoldDB" id="A0AAU9V3P3"/>
<comment type="caution">
    <text evidence="2">The sequence shown here is derived from an EMBL/GenBank/DDBJ whole genome shotgun (WGS) entry which is preliminary data.</text>
</comment>
<dbReference type="EMBL" id="CAKOGL010000028">
    <property type="protein sequence ID" value="CAH2105912.1"/>
    <property type="molecule type" value="Genomic_DNA"/>
</dbReference>
<name>A0AAU9V3P3_EUPED</name>
<keyword evidence="3" id="KW-1185">Reference proteome</keyword>
<evidence type="ECO:0000256" key="1">
    <source>
        <dbReference type="SAM" id="MobiDB-lite"/>
    </source>
</evidence>
<evidence type="ECO:0000313" key="2">
    <source>
        <dbReference type="EMBL" id="CAH2105912.1"/>
    </source>
</evidence>
<feature type="compositionally biased region" description="Polar residues" evidence="1">
    <location>
        <begin position="126"/>
        <end position="136"/>
    </location>
</feature>
<organism evidence="2 3">
    <name type="scientific">Euphydryas editha</name>
    <name type="common">Edith's checkerspot</name>
    <dbReference type="NCBI Taxonomy" id="104508"/>
    <lineage>
        <taxon>Eukaryota</taxon>
        <taxon>Metazoa</taxon>
        <taxon>Ecdysozoa</taxon>
        <taxon>Arthropoda</taxon>
        <taxon>Hexapoda</taxon>
        <taxon>Insecta</taxon>
        <taxon>Pterygota</taxon>
        <taxon>Neoptera</taxon>
        <taxon>Endopterygota</taxon>
        <taxon>Lepidoptera</taxon>
        <taxon>Glossata</taxon>
        <taxon>Ditrysia</taxon>
        <taxon>Papilionoidea</taxon>
        <taxon>Nymphalidae</taxon>
        <taxon>Nymphalinae</taxon>
        <taxon>Euphydryas</taxon>
    </lineage>
</organism>
<reference evidence="2" key="1">
    <citation type="submission" date="2022-03" db="EMBL/GenBank/DDBJ databases">
        <authorList>
            <person name="Tunstrom K."/>
        </authorList>
    </citation>
    <scope>NUCLEOTIDE SEQUENCE</scope>
</reference>
<dbReference type="Proteomes" id="UP001153954">
    <property type="component" value="Unassembled WGS sequence"/>
</dbReference>
<proteinExistence type="predicted"/>
<gene>
    <name evidence="2" type="ORF">EEDITHA_LOCUS20111</name>
</gene>
<evidence type="ECO:0000313" key="3">
    <source>
        <dbReference type="Proteomes" id="UP001153954"/>
    </source>
</evidence>
<feature type="region of interest" description="Disordered" evidence="1">
    <location>
        <begin position="80"/>
        <end position="136"/>
    </location>
</feature>
<protein>
    <submittedName>
        <fullName evidence="2">Uncharacterized protein</fullName>
    </submittedName>
</protein>